<evidence type="ECO:0000313" key="2">
    <source>
        <dbReference type="Proteomes" id="UP001221757"/>
    </source>
</evidence>
<dbReference type="InterPro" id="IPR032675">
    <property type="entry name" value="LRR_dom_sf"/>
</dbReference>
<gene>
    <name evidence="1" type="ORF">B0H17DRAFT_1063188</name>
</gene>
<dbReference type="AlphaFoldDB" id="A0AAD7GJ29"/>
<reference evidence="1" key="1">
    <citation type="submission" date="2023-03" db="EMBL/GenBank/DDBJ databases">
        <title>Massive genome expansion in bonnet fungi (Mycena s.s.) driven by repeated elements and novel gene families across ecological guilds.</title>
        <authorList>
            <consortium name="Lawrence Berkeley National Laboratory"/>
            <person name="Harder C.B."/>
            <person name="Miyauchi S."/>
            <person name="Viragh M."/>
            <person name="Kuo A."/>
            <person name="Thoen E."/>
            <person name="Andreopoulos B."/>
            <person name="Lu D."/>
            <person name="Skrede I."/>
            <person name="Drula E."/>
            <person name="Henrissat B."/>
            <person name="Morin E."/>
            <person name="Kohler A."/>
            <person name="Barry K."/>
            <person name="LaButti K."/>
            <person name="Morin E."/>
            <person name="Salamov A."/>
            <person name="Lipzen A."/>
            <person name="Mereny Z."/>
            <person name="Hegedus B."/>
            <person name="Baldrian P."/>
            <person name="Stursova M."/>
            <person name="Weitz H."/>
            <person name="Taylor A."/>
            <person name="Grigoriev I.V."/>
            <person name="Nagy L.G."/>
            <person name="Martin F."/>
            <person name="Kauserud H."/>
        </authorList>
    </citation>
    <scope>NUCLEOTIDE SEQUENCE</scope>
    <source>
        <strain evidence="1">CBHHK067</strain>
    </source>
</reference>
<keyword evidence="2" id="KW-1185">Reference proteome</keyword>
<dbReference type="SUPFAM" id="SSF52047">
    <property type="entry name" value="RNI-like"/>
    <property type="match status" value="1"/>
</dbReference>
<sequence>MCSQVPNELWIEILGTLSPDTLKDISVTNRTFCRTIRRLLFAHFDFHPYGVGPHSTPILPSDVEVTRHLERLDFWTSDEIAPFVRSCTITPMRSTGPAYPFDTVKASRSKKPAPYVLLEPFFERITCFTGLRRLKARGAHFTPVALANLRRMPSLTHLHIDHFEITAVESMDFILQPLSLTRFSISHDVTREDGLEHWVPLLNPEHLRELNIMCNLRVLGESTDVIPIFPRLHKLSLLLNLATMSRNLATMSKFPGVRVVTIEGWGEVDTWPDLRMQQPDSFPLLAEYIGTYKILPLFFCRATLTRITITDATPEILIAQLQGLRTPLNITSVTAYFHRFDGNFGSFDTAVLGTLLDVLPRLTEFCLRITLELEDDDLEDDANPVATSFFEALADTPGLPPTLQHLALSWEFEYHDLESEPTVKGPPDLPQLRDALVERCPGLQSLWFDGHDFLFQWRKATDGTCVEASTDNAADVASMRNDFAKWWEMR</sequence>
<proteinExistence type="predicted"/>
<comment type="caution">
    <text evidence="1">The sequence shown here is derived from an EMBL/GenBank/DDBJ whole genome shotgun (WGS) entry which is preliminary data.</text>
</comment>
<dbReference type="EMBL" id="JARKIE010000058">
    <property type="protein sequence ID" value="KAJ7691450.1"/>
    <property type="molecule type" value="Genomic_DNA"/>
</dbReference>
<protein>
    <recommendedName>
        <fullName evidence="3">F-box domain-containing protein</fullName>
    </recommendedName>
</protein>
<evidence type="ECO:0008006" key="3">
    <source>
        <dbReference type="Google" id="ProtNLM"/>
    </source>
</evidence>
<organism evidence="1 2">
    <name type="scientific">Mycena rosella</name>
    <name type="common">Pink bonnet</name>
    <name type="synonym">Agaricus rosellus</name>
    <dbReference type="NCBI Taxonomy" id="1033263"/>
    <lineage>
        <taxon>Eukaryota</taxon>
        <taxon>Fungi</taxon>
        <taxon>Dikarya</taxon>
        <taxon>Basidiomycota</taxon>
        <taxon>Agaricomycotina</taxon>
        <taxon>Agaricomycetes</taxon>
        <taxon>Agaricomycetidae</taxon>
        <taxon>Agaricales</taxon>
        <taxon>Marasmiineae</taxon>
        <taxon>Mycenaceae</taxon>
        <taxon>Mycena</taxon>
    </lineage>
</organism>
<name>A0AAD7GJ29_MYCRO</name>
<dbReference type="Proteomes" id="UP001221757">
    <property type="component" value="Unassembled WGS sequence"/>
</dbReference>
<evidence type="ECO:0000313" key="1">
    <source>
        <dbReference type="EMBL" id="KAJ7691450.1"/>
    </source>
</evidence>
<accession>A0AAD7GJ29</accession>
<dbReference type="Gene3D" id="3.80.10.10">
    <property type="entry name" value="Ribonuclease Inhibitor"/>
    <property type="match status" value="1"/>
</dbReference>